<dbReference type="InterPro" id="IPR012337">
    <property type="entry name" value="RNaseH-like_sf"/>
</dbReference>
<dbReference type="Gene3D" id="3.90.1600.10">
    <property type="entry name" value="Palm domain of DNA polymerase"/>
    <property type="match status" value="1"/>
</dbReference>
<evidence type="ECO:0000313" key="1">
    <source>
        <dbReference type="EMBL" id="KJU84696.1"/>
    </source>
</evidence>
<dbReference type="SUPFAM" id="SSF56672">
    <property type="entry name" value="DNA/RNA polymerases"/>
    <property type="match status" value="1"/>
</dbReference>
<keyword evidence="1" id="KW-0548">Nucleotidyltransferase</keyword>
<dbReference type="EMBL" id="LACI01001335">
    <property type="protein sequence ID" value="KJU84696.1"/>
    <property type="molecule type" value="Genomic_DNA"/>
</dbReference>
<keyword evidence="2" id="KW-1185">Reference proteome</keyword>
<proteinExistence type="predicted"/>
<dbReference type="AlphaFoldDB" id="A0A0F3GS24"/>
<dbReference type="InterPro" id="IPR043502">
    <property type="entry name" value="DNA/RNA_pol_sf"/>
</dbReference>
<protein>
    <submittedName>
        <fullName evidence="1">DNA-directed DNA polymerase</fullName>
    </submittedName>
</protein>
<dbReference type="GO" id="GO:0003887">
    <property type="term" value="F:DNA-directed DNA polymerase activity"/>
    <property type="evidence" value="ECO:0007669"/>
    <property type="project" value="UniProtKB-KW"/>
</dbReference>
<accession>A0A0F3GS24</accession>
<dbReference type="Proteomes" id="UP000033423">
    <property type="component" value="Unassembled WGS sequence"/>
</dbReference>
<evidence type="ECO:0000313" key="2">
    <source>
        <dbReference type="Proteomes" id="UP000033423"/>
    </source>
</evidence>
<keyword evidence="1" id="KW-0239">DNA-directed DNA polymerase</keyword>
<reference evidence="1 2" key="1">
    <citation type="submission" date="2015-02" db="EMBL/GenBank/DDBJ databases">
        <title>Single-cell genomics of uncultivated deep-branching MTB reveals a conserved set of magnetosome genes.</title>
        <authorList>
            <person name="Kolinko S."/>
            <person name="Richter M."/>
            <person name="Glockner F.O."/>
            <person name="Brachmann A."/>
            <person name="Schuler D."/>
        </authorList>
    </citation>
    <scope>NUCLEOTIDE SEQUENCE [LARGE SCALE GENOMIC DNA]</scope>
    <source>
        <strain evidence="1">TM-1</strain>
    </source>
</reference>
<dbReference type="InterPro" id="IPR023211">
    <property type="entry name" value="DNA_pol_palm_dom_sf"/>
</dbReference>
<sequence length="704" mass="80458">MEVSMNLRGMVIKAIEDGTLNIDEILSSDTRETEDNSLTQDCVITDQYSNNETVGGIVLVQDNGVDQTAEKSVIGSGPHAATPILPDLLSYAPDQVKLINPFKEPHYPVVYDLEVYPNFFLGIFLDRDGLHCFTMNNLEEMLCYVSDINKLLIGFNNASYDDLMLKHLCYGGDRNSYSLFNLSVAIVKRDISYEECVKTLKYKLKPLWGDSFDLMAIKSQPASLKEYAVRIGWHRIQDLPYAFDKILTSEEASAVAEYCLNDVLVTKFLWELAQEDLLLRLDVMTTYGVNTLCKDPMGMSEGVFMRLYSERVGLPQKYIKTQVRSVQIVNIDEIIPANIEFRTPLMVEFLSKLRGIVTMADQFKKAVKEAVGNEKLTIGTGKYSFGVGGLHSLDKPGVFETTNDIRLIDIDVSSCYPSLIINHGLCPRHLNSAWTDIMRELTEQRIEAKRKGLHHRSTALKLVVNGAFGKMNNKYSFMYDAQTHYAVTISVQLYLLMLIEGLVECGIKVLSANTDGILIHLRSDQVSVYDDILNWWKELIRFSIDTQEHRKYARRDVNDYVALQNNGKVKCKGIFLQYDIDKKCDGRIIREALVAYFTKNTPIEKTIKNGEDILKYVFYFKAKDGFELYYNGQKMQKTNRWYISKRGRKLEKRKGEKSINIEAWSKVVLINDLKTLSIPDDLDYDYYIEECRKVVDNIEGSISK</sequence>
<gene>
    <name evidence="1" type="ORF">MBAV_003119</name>
</gene>
<name>A0A0F3GS24_9BACT</name>
<keyword evidence="1" id="KW-0808">Transferase</keyword>
<comment type="caution">
    <text evidence="1">The sequence shown here is derived from an EMBL/GenBank/DDBJ whole genome shotgun (WGS) entry which is preliminary data.</text>
</comment>
<organism evidence="1 2">
    <name type="scientific">Candidatus Magnetobacterium bavaricum</name>
    <dbReference type="NCBI Taxonomy" id="29290"/>
    <lineage>
        <taxon>Bacteria</taxon>
        <taxon>Pseudomonadati</taxon>
        <taxon>Nitrospirota</taxon>
        <taxon>Thermodesulfovibrionia</taxon>
        <taxon>Thermodesulfovibrionales</taxon>
        <taxon>Candidatus Magnetobacteriaceae</taxon>
        <taxon>Candidatus Magnetobacterium</taxon>
    </lineage>
</organism>
<dbReference type="SUPFAM" id="SSF53098">
    <property type="entry name" value="Ribonuclease H-like"/>
    <property type="match status" value="1"/>
</dbReference>